<dbReference type="Proteomes" id="UP000076925">
    <property type="component" value="Unassembled WGS sequence"/>
</dbReference>
<sequence>MENWQFLIQQQGDRSWRPLESPNEEITEGRYRVVARSNRANMDVEVRIAHTSTLEMPPKRRIQRRLRRINSDGLMAVIPFTYLKPGIWELRCSSDLMSDVLGTSWQQDVRLQVLPKVTSGQAGQESKEILAADSENEQDEDIIPVNPVWLKGETTEQILNNLIELALPDSEAVLEDEETPEDSLASVLECPLSLTLDKEIYTVSWGQTLTVNGDVKLKEPTHYERIYSGEIRIELYSPQGSELIRRVRQSLPEKLLPFNIRCSVEIPAECASKLILAEMSLYGTISLDSNTLLLARESFTITADVADLLAISAASHKETDIVEDNQELELLATSEVKKSNIPIGLEFFNLVKTGKISESVAVNPIPNKTLPPKINEDSSRQSAPQLPRISSGQNKMIAPGAVLPALSSADDIGYVRTRSTTFPYLRRIKAFIDDGQKVESKPLELFNFQPPINNQQVIVETPNEDAAQLEVGDTQIQNELLEQDISQPIAEETQAQFESPEQDSSPSVEEDTEPQKRSLIDIFPASSSELIVTGDPRTSPLIKQWMQTQGYTIPEPINLRDQDYYDIDTVPISVEKETRGQEDAQKPPEKVQTEGDRDAENQEVATDIVADVVGEIAVKLTDNRLVTTPQYRKARLTSLAQEIVVDDNFDEPLADTSTPHLLTQEEQTASDLPILLPRVSAIAEPLPVPQIYLSKGELISGKSVMLRVRLAERRPELAVKLWVEDCQTRQLIDGPRWLINFLPLISSGMEELIHINVPYGCLEIRLEAIAVDMATKQESDKVSIQRTVVPPDLPNVRPDELLGI</sequence>
<feature type="compositionally biased region" description="Polar residues" evidence="1">
    <location>
        <begin position="380"/>
        <end position="391"/>
    </location>
</feature>
<comment type="caution">
    <text evidence="2">The sequence shown here is derived from an EMBL/GenBank/DDBJ whole genome shotgun (WGS) entry which is preliminary data.</text>
</comment>
<evidence type="ECO:0000256" key="1">
    <source>
        <dbReference type="SAM" id="MobiDB-lite"/>
    </source>
</evidence>
<dbReference type="AlphaFoldDB" id="A0A139WTS0"/>
<organism evidence="2 3">
    <name type="scientific">Scytonema hofmannii PCC 7110</name>
    <dbReference type="NCBI Taxonomy" id="128403"/>
    <lineage>
        <taxon>Bacteria</taxon>
        <taxon>Bacillati</taxon>
        <taxon>Cyanobacteriota</taxon>
        <taxon>Cyanophyceae</taxon>
        <taxon>Nostocales</taxon>
        <taxon>Scytonemataceae</taxon>
        <taxon>Scytonema</taxon>
    </lineage>
</organism>
<gene>
    <name evidence="2" type="ORF">WA1_05785</name>
</gene>
<protein>
    <submittedName>
        <fullName evidence="2">Uncharacterized protein</fullName>
    </submittedName>
</protein>
<feature type="region of interest" description="Disordered" evidence="1">
    <location>
        <begin position="493"/>
        <end position="515"/>
    </location>
</feature>
<keyword evidence="3" id="KW-1185">Reference proteome</keyword>
<feature type="region of interest" description="Disordered" evidence="1">
    <location>
        <begin position="368"/>
        <end position="391"/>
    </location>
</feature>
<accession>A0A139WTS0</accession>
<dbReference type="EMBL" id="ANNX02000050">
    <property type="protein sequence ID" value="KYC35807.1"/>
    <property type="molecule type" value="Genomic_DNA"/>
</dbReference>
<feature type="region of interest" description="Disordered" evidence="1">
    <location>
        <begin position="575"/>
        <end position="599"/>
    </location>
</feature>
<evidence type="ECO:0000313" key="3">
    <source>
        <dbReference type="Proteomes" id="UP000076925"/>
    </source>
</evidence>
<reference evidence="2 3" key="1">
    <citation type="journal article" date="2013" name="Genome Biol. Evol.">
        <title>Genomes of Stigonematalean cyanobacteria (subsection V) and the evolution of oxygenic photosynthesis from prokaryotes to plastids.</title>
        <authorList>
            <person name="Dagan T."/>
            <person name="Roettger M."/>
            <person name="Stucken K."/>
            <person name="Landan G."/>
            <person name="Koch R."/>
            <person name="Major P."/>
            <person name="Gould S.B."/>
            <person name="Goremykin V.V."/>
            <person name="Rippka R."/>
            <person name="Tandeau de Marsac N."/>
            <person name="Gugger M."/>
            <person name="Lockhart P.J."/>
            <person name="Allen J.F."/>
            <person name="Brune I."/>
            <person name="Maus I."/>
            <person name="Puhler A."/>
            <person name="Martin W.F."/>
        </authorList>
    </citation>
    <scope>NUCLEOTIDE SEQUENCE [LARGE SCALE GENOMIC DNA]</scope>
    <source>
        <strain evidence="2 3">PCC 7110</strain>
    </source>
</reference>
<proteinExistence type="predicted"/>
<dbReference type="STRING" id="128403.WA1_05785"/>
<evidence type="ECO:0000313" key="2">
    <source>
        <dbReference type="EMBL" id="KYC35807.1"/>
    </source>
</evidence>
<feature type="compositionally biased region" description="Polar residues" evidence="1">
    <location>
        <begin position="493"/>
        <end position="507"/>
    </location>
</feature>
<dbReference type="OrthoDB" id="452859at2"/>
<dbReference type="RefSeq" id="WP_017748155.1">
    <property type="nucleotide sequence ID" value="NZ_KQ976354.1"/>
</dbReference>
<name>A0A139WTS0_9CYAN</name>